<sequence>MPAVKLVRMMPWGKISLIRFPQIVVLVYRAAARPGINLSTCPILIFNIRGSNTHAIMAAVQVRGAQQSSNNQSTGIAVSIGIVLLIIISAYLVHRFHRKTDWPINLRHLQHLQHPQREERIELRTLEKLPIFAYKAGIYRKDIGQNVEKTGRQRHHKLKKTYSCRWLRRFPSPTPSLSILQEASTTIEEAAICSICVSAFRDGDIVRMLPCNHIYHRGCIDEWLMNYLPGTCPLCRVALPIFSSPKSRDFEPRYPERVHSMR</sequence>
<dbReference type="InterPro" id="IPR001841">
    <property type="entry name" value="Znf_RING"/>
</dbReference>
<dbReference type="SMART" id="SM00184">
    <property type="entry name" value="RING"/>
    <property type="match status" value="1"/>
</dbReference>
<dbReference type="STRING" id="1149755.A0A2J6RGW3"/>
<dbReference type="AlphaFoldDB" id="A0A2J6RGW3"/>
<gene>
    <name evidence="11" type="ORF">L207DRAFT_514927</name>
</gene>
<evidence type="ECO:0000256" key="4">
    <source>
        <dbReference type="ARBA" id="ARBA00022771"/>
    </source>
</evidence>
<keyword evidence="6 9" id="KW-1133">Transmembrane helix</keyword>
<dbReference type="GO" id="GO:0008270">
    <property type="term" value="F:zinc ion binding"/>
    <property type="evidence" value="ECO:0007669"/>
    <property type="project" value="UniProtKB-KW"/>
</dbReference>
<keyword evidence="2 9" id="KW-0812">Transmembrane</keyword>
<keyword evidence="5" id="KW-0862">Zinc</keyword>
<name>A0A2J6RGW3_HYAVF</name>
<dbReference type="PROSITE" id="PS50089">
    <property type="entry name" value="ZF_RING_2"/>
    <property type="match status" value="1"/>
</dbReference>
<evidence type="ECO:0000313" key="11">
    <source>
        <dbReference type="EMBL" id="PMD37746.1"/>
    </source>
</evidence>
<dbReference type="EMBL" id="KZ613949">
    <property type="protein sequence ID" value="PMD37746.1"/>
    <property type="molecule type" value="Genomic_DNA"/>
</dbReference>
<evidence type="ECO:0000259" key="10">
    <source>
        <dbReference type="PROSITE" id="PS50089"/>
    </source>
</evidence>
<dbReference type="Gene3D" id="3.30.40.10">
    <property type="entry name" value="Zinc/RING finger domain, C3HC4 (zinc finger)"/>
    <property type="match status" value="1"/>
</dbReference>
<keyword evidence="12" id="KW-1185">Reference proteome</keyword>
<keyword evidence="4 8" id="KW-0863">Zinc-finger</keyword>
<keyword evidence="7 9" id="KW-0472">Membrane</keyword>
<evidence type="ECO:0000256" key="2">
    <source>
        <dbReference type="ARBA" id="ARBA00022692"/>
    </source>
</evidence>
<dbReference type="PANTHER" id="PTHR46539:SF1">
    <property type="entry name" value="E3 UBIQUITIN-PROTEIN LIGASE ATL42"/>
    <property type="match status" value="1"/>
</dbReference>
<evidence type="ECO:0000256" key="7">
    <source>
        <dbReference type="ARBA" id="ARBA00023136"/>
    </source>
</evidence>
<dbReference type="SUPFAM" id="SSF57850">
    <property type="entry name" value="RING/U-box"/>
    <property type="match status" value="1"/>
</dbReference>
<comment type="subcellular location">
    <subcellularLocation>
        <location evidence="1">Membrane</location>
    </subcellularLocation>
</comment>
<dbReference type="OrthoDB" id="3801431at2759"/>
<dbReference type="PANTHER" id="PTHR46539">
    <property type="entry name" value="E3 UBIQUITIN-PROTEIN LIGASE ATL42"/>
    <property type="match status" value="1"/>
</dbReference>
<evidence type="ECO:0000256" key="1">
    <source>
        <dbReference type="ARBA" id="ARBA00004370"/>
    </source>
</evidence>
<dbReference type="GO" id="GO:0016020">
    <property type="term" value="C:membrane"/>
    <property type="evidence" value="ECO:0007669"/>
    <property type="project" value="UniProtKB-SubCell"/>
</dbReference>
<evidence type="ECO:0000256" key="9">
    <source>
        <dbReference type="SAM" id="Phobius"/>
    </source>
</evidence>
<accession>A0A2J6RGW3</accession>
<organism evidence="11 12">
    <name type="scientific">Hyaloscypha variabilis (strain UAMH 11265 / GT02V1 / F)</name>
    <name type="common">Meliniomyces variabilis</name>
    <dbReference type="NCBI Taxonomy" id="1149755"/>
    <lineage>
        <taxon>Eukaryota</taxon>
        <taxon>Fungi</taxon>
        <taxon>Dikarya</taxon>
        <taxon>Ascomycota</taxon>
        <taxon>Pezizomycotina</taxon>
        <taxon>Leotiomycetes</taxon>
        <taxon>Helotiales</taxon>
        <taxon>Hyaloscyphaceae</taxon>
        <taxon>Hyaloscypha</taxon>
        <taxon>Hyaloscypha variabilis</taxon>
    </lineage>
</organism>
<evidence type="ECO:0000256" key="6">
    <source>
        <dbReference type="ARBA" id="ARBA00022989"/>
    </source>
</evidence>
<dbReference type="Proteomes" id="UP000235786">
    <property type="component" value="Unassembled WGS sequence"/>
</dbReference>
<proteinExistence type="predicted"/>
<evidence type="ECO:0000256" key="5">
    <source>
        <dbReference type="ARBA" id="ARBA00022833"/>
    </source>
</evidence>
<evidence type="ECO:0000256" key="8">
    <source>
        <dbReference type="PROSITE-ProRule" id="PRU00175"/>
    </source>
</evidence>
<feature type="domain" description="RING-type" evidence="10">
    <location>
        <begin position="193"/>
        <end position="236"/>
    </location>
</feature>
<evidence type="ECO:0000313" key="12">
    <source>
        <dbReference type="Proteomes" id="UP000235786"/>
    </source>
</evidence>
<dbReference type="Pfam" id="PF13639">
    <property type="entry name" value="zf-RING_2"/>
    <property type="match status" value="1"/>
</dbReference>
<evidence type="ECO:0000256" key="3">
    <source>
        <dbReference type="ARBA" id="ARBA00022723"/>
    </source>
</evidence>
<dbReference type="CDD" id="cd16454">
    <property type="entry name" value="RING-H2_PA-TM-RING"/>
    <property type="match status" value="1"/>
</dbReference>
<keyword evidence="3" id="KW-0479">Metal-binding</keyword>
<reference evidence="11 12" key="1">
    <citation type="submission" date="2016-04" db="EMBL/GenBank/DDBJ databases">
        <title>A degradative enzymes factory behind the ericoid mycorrhizal symbiosis.</title>
        <authorList>
            <consortium name="DOE Joint Genome Institute"/>
            <person name="Martino E."/>
            <person name="Morin E."/>
            <person name="Grelet G."/>
            <person name="Kuo A."/>
            <person name="Kohler A."/>
            <person name="Daghino S."/>
            <person name="Barry K."/>
            <person name="Choi C."/>
            <person name="Cichocki N."/>
            <person name="Clum A."/>
            <person name="Copeland A."/>
            <person name="Hainaut M."/>
            <person name="Haridas S."/>
            <person name="Labutti K."/>
            <person name="Lindquist E."/>
            <person name="Lipzen A."/>
            <person name="Khouja H.-R."/>
            <person name="Murat C."/>
            <person name="Ohm R."/>
            <person name="Olson A."/>
            <person name="Spatafora J."/>
            <person name="Veneault-Fourrey C."/>
            <person name="Henrissat B."/>
            <person name="Grigoriev I."/>
            <person name="Martin F."/>
            <person name="Perotto S."/>
        </authorList>
    </citation>
    <scope>NUCLEOTIDE SEQUENCE [LARGE SCALE GENOMIC DNA]</scope>
    <source>
        <strain evidence="11 12">F</strain>
    </source>
</reference>
<protein>
    <recommendedName>
        <fullName evidence="10">RING-type domain-containing protein</fullName>
    </recommendedName>
</protein>
<dbReference type="InterPro" id="IPR013083">
    <property type="entry name" value="Znf_RING/FYVE/PHD"/>
</dbReference>
<feature type="transmembrane region" description="Helical" evidence="9">
    <location>
        <begin position="76"/>
        <end position="93"/>
    </location>
</feature>